<reference evidence="2 3" key="1">
    <citation type="submission" date="2016-10" db="EMBL/GenBank/DDBJ databases">
        <authorList>
            <person name="de Groot N.N."/>
        </authorList>
    </citation>
    <scope>NUCLEOTIDE SEQUENCE [LARGE SCALE GENOMIC DNA]</scope>
    <source>
        <strain evidence="2 3">CGMCC 1.5058</strain>
    </source>
</reference>
<dbReference type="RefSeq" id="WP_031577580.1">
    <property type="nucleotide sequence ID" value="NZ_FNDZ01000017.1"/>
</dbReference>
<proteinExistence type="predicted"/>
<dbReference type="AlphaFoldDB" id="A0A1G8TAN2"/>
<accession>A0A1G8TAN2</accession>
<dbReference type="SUPFAM" id="SSF55136">
    <property type="entry name" value="Probable bacterial effector-binding domain"/>
    <property type="match status" value="1"/>
</dbReference>
<dbReference type="InterPro" id="IPR029442">
    <property type="entry name" value="GyrI-like"/>
</dbReference>
<name>A0A1G8TAN2_9CLOT</name>
<protein>
    <recommendedName>
        <fullName evidence="1">GyrI-like small molecule binding domain-containing protein</fullName>
    </recommendedName>
</protein>
<organism evidence="2 3">
    <name type="scientific">Proteiniclasticum ruminis</name>
    <dbReference type="NCBI Taxonomy" id="398199"/>
    <lineage>
        <taxon>Bacteria</taxon>
        <taxon>Bacillati</taxon>
        <taxon>Bacillota</taxon>
        <taxon>Clostridia</taxon>
        <taxon>Eubacteriales</taxon>
        <taxon>Clostridiaceae</taxon>
        <taxon>Proteiniclasticum</taxon>
    </lineage>
</organism>
<dbReference type="InterPro" id="IPR011256">
    <property type="entry name" value="Reg_factor_effector_dom_sf"/>
</dbReference>
<feature type="domain" description="GyrI-like small molecule binding" evidence="1">
    <location>
        <begin position="19"/>
        <end position="207"/>
    </location>
</feature>
<gene>
    <name evidence="2" type="ORF">SAMN05421804_1177</name>
</gene>
<dbReference type="Pfam" id="PF06445">
    <property type="entry name" value="GyrI-like"/>
    <property type="match status" value="1"/>
</dbReference>
<dbReference type="Proteomes" id="UP000183255">
    <property type="component" value="Unassembled WGS sequence"/>
</dbReference>
<dbReference type="PIRSF" id="PIRSF031644">
    <property type="entry name" value="UCP031644"/>
    <property type="match status" value="1"/>
</dbReference>
<sequence length="210" mass="24597">MVFDFKKEYKELYHPKNRPEIIKVPPMKFLSVEGTGDPNENGGNYHEALVSLYAVAYTLKMSYKGDYRIEGFFEYVVPPLEGFWWQEGVQGVDLEHKASFSWISVLRIPEFISEKDVDWAVVTAGAKKKTDFSRVKYWEWAEGLCVQMMHLGPFDIEGDSLDLMREFLEKEGYEEDFSPGRMHHEIYLSDIRKVSSNKWKTVLRHPIRAK</sequence>
<dbReference type="Gene3D" id="3.20.80.10">
    <property type="entry name" value="Regulatory factor, effector binding domain"/>
    <property type="match status" value="1"/>
</dbReference>
<evidence type="ECO:0000313" key="3">
    <source>
        <dbReference type="Proteomes" id="UP000183255"/>
    </source>
</evidence>
<dbReference type="InterPro" id="IPR008319">
    <property type="entry name" value="GyrI-like_CCH_Lin2189-like"/>
</dbReference>
<dbReference type="EMBL" id="FNDZ01000017">
    <property type="protein sequence ID" value="SDJ38548.1"/>
    <property type="molecule type" value="Genomic_DNA"/>
</dbReference>
<evidence type="ECO:0000313" key="2">
    <source>
        <dbReference type="EMBL" id="SDJ38548.1"/>
    </source>
</evidence>
<evidence type="ECO:0000259" key="1">
    <source>
        <dbReference type="Pfam" id="PF06445"/>
    </source>
</evidence>